<accession>A0A4R6TS14</accession>
<name>A0A4R6TS14_9BACI</name>
<dbReference type="EMBL" id="SNYJ01000022">
    <property type="protein sequence ID" value="TDQ35257.1"/>
    <property type="molecule type" value="Genomic_DNA"/>
</dbReference>
<protein>
    <submittedName>
        <fullName evidence="1">Uncharacterized protein</fullName>
    </submittedName>
</protein>
<sequence>MVVLSVVQPEKELTQLEWQRKVILEEHEEAKEASLEAWRKELRNRIE</sequence>
<proteinExistence type="predicted"/>
<organism evidence="1 2">
    <name type="scientific">Aureibacillus halotolerans</name>
    <dbReference type="NCBI Taxonomy" id="1508390"/>
    <lineage>
        <taxon>Bacteria</taxon>
        <taxon>Bacillati</taxon>
        <taxon>Bacillota</taxon>
        <taxon>Bacilli</taxon>
        <taxon>Bacillales</taxon>
        <taxon>Bacillaceae</taxon>
        <taxon>Aureibacillus</taxon>
    </lineage>
</organism>
<gene>
    <name evidence="1" type="ORF">EV213_12244</name>
</gene>
<reference evidence="1 2" key="1">
    <citation type="submission" date="2019-03" db="EMBL/GenBank/DDBJ databases">
        <title>Genomic Encyclopedia of Type Strains, Phase IV (KMG-IV): sequencing the most valuable type-strain genomes for metagenomic binning, comparative biology and taxonomic classification.</title>
        <authorList>
            <person name="Goeker M."/>
        </authorList>
    </citation>
    <scope>NUCLEOTIDE SEQUENCE [LARGE SCALE GENOMIC DNA]</scope>
    <source>
        <strain evidence="1 2">DSM 28697</strain>
    </source>
</reference>
<dbReference type="AlphaFoldDB" id="A0A4R6TS14"/>
<dbReference type="Proteomes" id="UP000295632">
    <property type="component" value="Unassembled WGS sequence"/>
</dbReference>
<evidence type="ECO:0000313" key="2">
    <source>
        <dbReference type="Proteomes" id="UP000295632"/>
    </source>
</evidence>
<dbReference type="RefSeq" id="WP_166639404.1">
    <property type="nucleotide sequence ID" value="NZ_SNYJ01000022.1"/>
</dbReference>
<evidence type="ECO:0000313" key="1">
    <source>
        <dbReference type="EMBL" id="TDQ35257.1"/>
    </source>
</evidence>
<keyword evidence="2" id="KW-1185">Reference proteome</keyword>
<comment type="caution">
    <text evidence="1">The sequence shown here is derived from an EMBL/GenBank/DDBJ whole genome shotgun (WGS) entry which is preliminary data.</text>
</comment>